<dbReference type="GO" id="GO:0051015">
    <property type="term" value="F:actin filament binding"/>
    <property type="evidence" value="ECO:0007669"/>
    <property type="project" value="TreeGrafter"/>
</dbReference>
<evidence type="ECO:0000256" key="4">
    <source>
        <dbReference type="ARBA" id="ARBA00022840"/>
    </source>
</evidence>
<dbReference type="InterPro" id="IPR027417">
    <property type="entry name" value="P-loop_NTPase"/>
</dbReference>
<dbReference type="Gene3D" id="1.20.5.190">
    <property type="match status" value="1"/>
</dbReference>
<dbReference type="GO" id="GO:0000146">
    <property type="term" value="F:microfilament motor activity"/>
    <property type="evidence" value="ECO:0007669"/>
    <property type="project" value="TreeGrafter"/>
</dbReference>
<dbReference type="PROSITE" id="PS51456">
    <property type="entry name" value="MYOSIN_MOTOR"/>
    <property type="match status" value="2"/>
</dbReference>
<evidence type="ECO:0000313" key="14">
    <source>
        <dbReference type="EMBL" id="NXR05281.1"/>
    </source>
</evidence>
<evidence type="ECO:0000256" key="7">
    <source>
        <dbReference type="ARBA" id="ARBA00023175"/>
    </source>
</evidence>
<protein>
    <recommendedName>
        <fullName evidence="9">Unconventional myosin-Ia</fullName>
    </recommendedName>
    <alternativeName>
        <fullName evidence="10">Brush border myosin I</fullName>
    </alternativeName>
    <alternativeName>
        <fullName evidence="11">Myosin I heavy chain</fullName>
    </alternativeName>
</protein>
<dbReference type="PANTHER" id="PTHR13140:SF291">
    <property type="entry name" value="UNCONVENTIONAL MYOSIN-IA"/>
    <property type="match status" value="1"/>
</dbReference>
<proteinExistence type="inferred from homology"/>
<dbReference type="Pfam" id="PF00612">
    <property type="entry name" value="IQ"/>
    <property type="match status" value="2"/>
</dbReference>
<dbReference type="SMART" id="SM00015">
    <property type="entry name" value="IQ"/>
    <property type="match status" value="3"/>
</dbReference>
<dbReference type="GO" id="GO:0005902">
    <property type="term" value="C:microvillus"/>
    <property type="evidence" value="ECO:0007669"/>
    <property type="project" value="TreeGrafter"/>
</dbReference>
<keyword evidence="5" id="KW-0112">Calmodulin-binding</keyword>
<dbReference type="GO" id="GO:0016459">
    <property type="term" value="C:myosin complex"/>
    <property type="evidence" value="ECO:0007669"/>
    <property type="project" value="UniProtKB-KW"/>
</dbReference>
<dbReference type="GO" id="GO:0005886">
    <property type="term" value="C:plasma membrane"/>
    <property type="evidence" value="ECO:0007669"/>
    <property type="project" value="TreeGrafter"/>
</dbReference>
<evidence type="ECO:0000256" key="11">
    <source>
        <dbReference type="ARBA" id="ARBA00041380"/>
    </source>
</evidence>
<evidence type="ECO:0000256" key="9">
    <source>
        <dbReference type="ARBA" id="ARBA00039640"/>
    </source>
</evidence>
<keyword evidence="4 12" id="KW-0067">ATP-binding</keyword>
<dbReference type="Gene3D" id="1.10.10.820">
    <property type="match status" value="1"/>
</dbReference>
<dbReference type="PANTHER" id="PTHR13140">
    <property type="entry name" value="MYOSIN"/>
    <property type="match status" value="1"/>
</dbReference>
<dbReference type="GO" id="GO:0005903">
    <property type="term" value="C:brush border"/>
    <property type="evidence" value="ECO:0007669"/>
    <property type="project" value="TreeGrafter"/>
</dbReference>
<comment type="caution">
    <text evidence="14">The sequence shown here is derived from an EMBL/GenBank/DDBJ whole genome shotgun (WGS) entry which is preliminary data.</text>
</comment>
<evidence type="ECO:0000256" key="8">
    <source>
        <dbReference type="ARBA" id="ARBA00023203"/>
    </source>
</evidence>
<gene>
    <name evidence="14" type="primary">Myo1a</name>
    <name evidence="14" type="ORF">SAGSER_R00652</name>
</gene>
<dbReference type="FunFam" id="1.20.58.530:FF:000004">
    <property type="entry name" value="Unconventional myosin ID"/>
    <property type="match status" value="1"/>
</dbReference>
<feature type="domain" description="Myosin motor" evidence="13">
    <location>
        <begin position="510"/>
        <end position="592"/>
    </location>
</feature>
<dbReference type="PROSITE" id="PS50096">
    <property type="entry name" value="IQ"/>
    <property type="match status" value="3"/>
</dbReference>
<dbReference type="EMBL" id="VWYJ01033402">
    <property type="protein sequence ID" value="NXR05281.1"/>
    <property type="molecule type" value="Genomic_DNA"/>
</dbReference>
<dbReference type="AlphaFoldDB" id="A0A7L2I6C2"/>
<dbReference type="Gene3D" id="6.20.240.20">
    <property type="match status" value="1"/>
</dbReference>
<comment type="caution">
    <text evidence="12">Lacks conserved residue(s) required for the propagation of feature annotation.</text>
</comment>
<dbReference type="Proteomes" id="UP000539599">
    <property type="component" value="Unassembled WGS sequence"/>
</dbReference>
<keyword evidence="2" id="KW-0677">Repeat</keyword>
<evidence type="ECO:0000256" key="1">
    <source>
        <dbReference type="ARBA" id="ARBA00008314"/>
    </source>
</evidence>
<feature type="binding site" evidence="12">
    <location>
        <begin position="104"/>
        <end position="111"/>
    </location>
    <ligand>
        <name>ATP</name>
        <dbReference type="ChEBI" id="CHEBI:30616"/>
    </ligand>
</feature>
<keyword evidence="8 12" id="KW-0009">Actin-binding</keyword>
<evidence type="ECO:0000256" key="2">
    <source>
        <dbReference type="ARBA" id="ARBA00022737"/>
    </source>
</evidence>
<evidence type="ECO:0000256" key="10">
    <source>
        <dbReference type="ARBA" id="ARBA00041221"/>
    </source>
</evidence>
<dbReference type="SMART" id="SM00242">
    <property type="entry name" value="MYSc"/>
    <property type="match status" value="1"/>
</dbReference>
<sequence>MEATDSLLDAAAVGDLVLLDPLTEESLLHTLQERFRSTDIYTYIGNVVISVNPYRSLPIYTPEKVQEYHNCNFFAVKPHIYAIADDAYRSLRDRDRDQCILITGESGAGKTEASKLVMSYVAAVCSKGEEVDKVKEQLLQSNPVLEGGHRGLGVATAELPPPSHPPEQLKLRQDCRHYGYLNRESSCLPGVDDAANFRAMQDAMRVIGFLPAEVTALLEVTAVVLKLGNVQLSSSYQASGMEACSITEPQELQEICELIGLDPGTLERALCSRTVKARDETVLTTLSVPQGYYGRDALAKNIYSRLFDWLVNRINTSIQVKPGKQRKVMGVLDIYGFEIFQDNGFEQFIINYCNEKLQQIFILMTLKEEQEEYVREGIQWTPVEFFDNSIICNLIENSKCGILAMLDEECLRPGVVNEDTFLTKLNQLFATHKHYESKETQNARRVMDASLPPQCFRIHHYAGKVCQRPWAPTSTLSPGPDGGSQGPRVHFPTLRGSCGAGVEKGLEALNRLMENVRVRRAGYAFRQLYGPFLERYKMLSPRTWPRWAGSDRDGSEVLLAEQAFPAEELAFGHTKIFIRSPRTLFDLERRRQERVAQLATLIQKTFRGWRCRTRYQLMRKSQIVISAWFRGHIQKHKYKRMKQSALIIQAYVRGWKVRRAYRRYFRAEASARLANFIYRRLVQKFLVRLGRNLPPLLVMDRTWPPAPYKFLADANQELRSIFYRWK</sequence>
<dbReference type="Gene3D" id="3.40.850.10">
    <property type="entry name" value="Kinesin motor domain"/>
    <property type="match status" value="1"/>
</dbReference>
<evidence type="ECO:0000259" key="13">
    <source>
        <dbReference type="PROSITE" id="PS51456"/>
    </source>
</evidence>
<name>A0A7L2I6C2_SAGSE</name>
<dbReference type="GO" id="GO:0005737">
    <property type="term" value="C:cytoplasm"/>
    <property type="evidence" value="ECO:0007669"/>
    <property type="project" value="TreeGrafter"/>
</dbReference>
<dbReference type="GO" id="GO:0005516">
    <property type="term" value="F:calmodulin binding"/>
    <property type="evidence" value="ECO:0007669"/>
    <property type="project" value="UniProtKB-KW"/>
</dbReference>
<dbReference type="PRINTS" id="PR00193">
    <property type="entry name" value="MYOSINHEAVY"/>
</dbReference>
<dbReference type="InterPro" id="IPR036961">
    <property type="entry name" value="Kinesin_motor_dom_sf"/>
</dbReference>
<evidence type="ECO:0000313" key="15">
    <source>
        <dbReference type="Proteomes" id="UP000539599"/>
    </source>
</evidence>
<keyword evidence="6 12" id="KW-0518">Myosin</keyword>
<comment type="similarity">
    <text evidence="1 12">Belongs to the TRAFAC class myosin-kinesin ATPase superfamily. Myosin family.</text>
</comment>
<organism evidence="14 15">
    <name type="scientific">Sagittarius serpentarius</name>
    <name type="common">Secretary bird</name>
    <dbReference type="NCBI Taxonomy" id="56258"/>
    <lineage>
        <taxon>Eukaryota</taxon>
        <taxon>Metazoa</taxon>
        <taxon>Chordata</taxon>
        <taxon>Craniata</taxon>
        <taxon>Vertebrata</taxon>
        <taxon>Euteleostomi</taxon>
        <taxon>Archelosauria</taxon>
        <taxon>Archosauria</taxon>
        <taxon>Dinosauria</taxon>
        <taxon>Saurischia</taxon>
        <taxon>Theropoda</taxon>
        <taxon>Coelurosauria</taxon>
        <taxon>Aves</taxon>
        <taxon>Neognathae</taxon>
        <taxon>Neoaves</taxon>
        <taxon>Telluraves</taxon>
        <taxon>Accipitrimorphae</taxon>
        <taxon>Accipitriformes</taxon>
        <taxon>Sagittariidae</taxon>
        <taxon>Sagittarius</taxon>
    </lineage>
</organism>
<keyword evidence="3 12" id="KW-0547">Nucleotide-binding</keyword>
<dbReference type="Gene3D" id="1.20.120.720">
    <property type="entry name" value="Myosin VI head, motor domain, U50 subdomain"/>
    <property type="match status" value="1"/>
</dbReference>
<dbReference type="GO" id="GO:0007015">
    <property type="term" value="P:actin filament organization"/>
    <property type="evidence" value="ECO:0007669"/>
    <property type="project" value="TreeGrafter"/>
</dbReference>
<evidence type="ECO:0000256" key="12">
    <source>
        <dbReference type="PROSITE-ProRule" id="PRU00782"/>
    </source>
</evidence>
<evidence type="ECO:0000256" key="5">
    <source>
        <dbReference type="ARBA" id="ARBA00022860"/>
    </source>
</evidence>
<dbReference type="Pfam" id="PF00063">
    <property type="entry name" value="Myosin_head"/>
    <property type="match status" value="3"/>
</dbReference>
<dbReference type="GO" id="GO:0006897">
    <property type="term" value="P:endocytosis"/>
    <property type="evidence" value="ECO:0007669"/>
    <property type="project" value="TreeGrafter"/>
</dbReference>
<keyword evidence="7 12" id="KW-0505">Motor protein</keyword>
<feature type="non-terminal residue" evidence="14">
    <location>
        <position position="726"/>
    </location>
</feature>
<accession>A0A7L2I6C2</accession>
<dbReference type="CDD" id="cd23767">
    <property type="entry name" value="IQCD"/>
    <property type="match status" value="1"/>
</dbReference>
<dbReference type="SUPFAM" id="SSF52540">
    <property type="entry name" value="P-loop containing nucleoside triphosphate hydrolases"/>
    <property type="match status" value="1"/>
</dbReference>
<dbReference type="Gene3D" id="1.20.58.530">
    <property type="match status" value="1"/>
</dbReference>
<evidence type="ECO:0000256" key="3">
    <source>
        <dbReference type="ARBA" id="ARBA00022741"/>
    </source>
</evidence>
<dbReference type="GO" id="GO:0005524">
    <property type="term" value="F:ATP binding"/>
    <property type="evidence" value="ECO:0007669"/>
    <property type="project" value="UniProtKB-UniRule"/>
</dbReference>
<keyword evidence="15" id="KW-1185">Reference proteome</keyword>
<reference evidence="14 15" key="1">
    <citation type="submission" date="2019-09" db="EMBL/GenBank/DDBJ databases">
        <title>Bird 10,000 Genomes (B10K) Project - Family phase.</title>
        <authorList>
            <person name="Zhang G."/>
        </authorList>
    </citation>
    <scope>NUCLEOTIDE SEQUENCE [LARGE SCALE GENOMIC DNA]</scope>
    <source>
        <strain evidence="14">B10K-DU-011-38</strain>
        <tissue evidence="14">Muscle</tissue>
    </source>
</reference>
<dbReference type="GO" id="GO:0030048">
    <property type="term" value="P:actin filament-based movement"/>
    <property type="evidence" value="ECO:0007669"/>
    <property type="project" value="TreeGrafter"/>
</dbReference>
<dbReference type="InterPro" id="IPR000048">
    <property type="entry name" value="IQ_motif_EF-hand-BS"/>
</dbReference>
<feature type="non-terminal residue" evidence="14">
    <location>
        <position position="1"/>
    </location>
</feature>
<dbReference type="GO" id="GO:0007605">
    <property type="term" value="P:sensory perception of sound"/>
    <property type="evidence" value="ECO:0007669"/>
    <property type="project" value="TreeGrafter"/>
</dbReference>
<evidence type="ECO:0000256" key="6">
    <source>
        <dbReference type="ARBA" id="ARBA00023123"/>
    </source>
</evidence>
<feature type="domain" description="Myosin motor" evidence="13">
    <location>
        <begin position="11"/>
        <end position="465"/>
    </location>
</feature>
<dbReference type="InterPro" id="IPR001609">
    <property type="entry name" value="Myosin_head_motor_dom-like"/>
</dbReference>